<keyword evidence="1" id="KW-0812">Transmembrane</keyword>
<dbReference type="Proteomes" id="UP001218188">
    <property type="component" value="Unassembled WGS sequence"/>
</dbReference>
<comment type="caution">
    <text evidence="2">The sequence shown here is derived from an EMBL/GenBank/DDBJ whole genome shotgun (WGS) entry which is preliminary data.</text>
</comment>
<sequence>MVVKTRLTSKHAGSAKAQHPPIEWRAIFMDLGYVSALLGCAFKAHENHVPGSLPPVSSTPSLLIAVACVTNGVDQQWAFYLKLLATYDPQWREYRGPARRHVALHSRRPFNLVISSLYAASVLIFSSSLPFVRVYFRGAWVIKLPLSFPRHSLPVDAALMLAIFASFANHAGEYGCVFRVIQHFEPTQILGE</sequence>
<organism evidence="2 3">
    <name type="scientific">Mycena alexandri</name>
    <dbReference type="NCBI Taxonomy" id="1745969"/>
    <lineage>
        <taxon>Eukaryota</taxon>
        <taxon>Fungi</taxon>
        <taxon>Dikarya</taxon>
        <taxon>Basidiomycota</taxon>
        <taxon>Agaricomycotina</taxon>
        <taxon>Agaricomycetes</taxon>
        <taxon>Agaricomycetidae</taxon>
        <taxon>Agaricales</taxon>
        <taxon>Marasmiineae</taxon>
        <taxon>Mycenaceae</taxon>
        <taxon>Mycena</taxon>
    </lineage>
</organism>
<proteinExistence type="predicted"/>
<accession>A0AAD6SGY7</accession>
<keyword evidence="1" id="KW-1133">Transmembrane helix</keyword>
<feature type="transmembrane region" description="Helical" evidence="1">
    <location>
        <begin position="109"/>
        <end position="132"/>
    </location>
</feature>
<dbReference type="EMBL" id="JARJCM010000134">
    <property type="protein sequence ID" value="KAJ7026718.1"/>
    <property type="molecule type" value="Genomic_DNA"/>
</dbReference>
<dbReference type="AlphaFoldDB" id="A0AAD6SGY7"/>
<keyword evidence="1" id="KW-0472">Membrane</keyword>
<evidence type="ECO:0000256" key="1">
    <source>
        <dbReference type="SAM" id="Phobius"/>
    </source>
</evidence>
<gene>
    <name evidence="2" type="ORF">C8F04DRAFT_1190250</name>
</gene>
<name>A0AAD6SGY7_9AGAR</name>
<protein>
    <submittedName>
        <fullName evidence="2">Uncharacterized protein</fullName>
    </submittedName>
</protein>
<evidence type="ECO:0000313" key="2">
    <source>
        <dbReference type="EMBL" id="KAJ7026718.1"/>
    </source>
</evidence>
<keyword evidence="3" id="KW-1185">Reference proteome</keyword>
<evidence type="ECO:0000313" key="3">
    <source>
        <dbReference type="Proteomes" id="UP001218188"/>
    </source>
</evidence>
<reference evidence="2" key="1">
    <citation type="submission" date="2023-03" db="EMBL/GenBank/DDBJ databases">
        <title>Massive genome expansion in bonnet fungi (Mycena s.s.) driven by repeated elements and novel gene families across ecological guilds.</title>
        <authorList>
            <consortium name="Lawrence Berkeley National Laboratory"/>
            <person name="Harder C.B."/>
            <person name="Miyauchi S."/>
            <person name="Viragh M."/>
            <person name="Kuo A."/>
            <person name="Thoen E."/>
            <person name="Andreopoulos B."/>
            <person name="Lu D."/>
            <person name="Skrede I."/>
            <person name="Drula E."/>
            <person name="Henrissat B."/>
            <person name="Morin E."/>
            <person name="Kohler A."/>
            <person name="Barry K."/>
            <person name="LaButti K."/>
            <person name="Morin E."/>
            <person name="Salamov A."/>
            <person name="Lipzen A."/>
            <person name="Mereny Z."/>
            <person name="Hegedus B."/>
            <person name="Baldrian P."/>
            <person name="Stursova M."/>
            <person name="Weitz H."/>
            <person name="Taylor A."/>
            <person name="Grigoriev I.V."/>
            <person name="Nagy L.G."/>
            <person name="Martin F."/>
            <person name="Kauserud H."/>
        </authorList>
    </citation>
    <scope>NUCLEOTIDE SEQUENCE</scope>
    <source>
        <strain evidence="2">CBHHK200</strain>
    </source>
</reference>